<accession>C0F028</accession>
<protein>
    <submittedName>
        <fullName evidence="1">Uncharacterized protein</fullName>
    </submittedName>
</protein>
<dbReference type="EMBL" id="ACEP01000149">
    <property type="protein sequence ID" value="EEG35126.1"/>
    <property type="molecule type" value="Genomic_DNA"/>
</dbReference>
<organism evidence="1 2">
    <name type="scientific">Anaerobutyricum hallii DSM 3353</name>
    <dbReference type="NCBI Taxonomy" id="411469"/>
    <lineage>
        <taxon>Bacteria</taxon>
        <taxon>Bacillati</taxon>
        <taxon>Bacillota</taxon>
        <taxon>Clostridia</taxon>
        <taxon>Lachnospirales</taxon>
        <taxon>Lachnospiraceae</taxon>
        <taxon>Anaerobutyricum</taxon>
    </lineage>
</organism>
<comment type="caution">
    <text evidence="1">The sequence shown here is derived from an EMBL/GenBank/DDBJ whole genome shotgun (WGS) entry which is preliminary data.</text>
</comment>
<dbReference type="AlphaFoldDB" id="C0F028"/>
<evidence type="ECO:0000313" key="2">
    <source>
        <dbReference type="Proteomes" id="UP000003174"/>
    </source>
</evidence>
<reference evidence="1 2" key="1">
    <citation type="submission" date="2009-01" db="EMBL/GenBank/DDBJ databases">
        <authorList>
            <person name="Fulton L."/>
            <person name="Clifton S."/>
            <person name="Fulton B."/>
            <person name="Xu J."/>
            <person name="Minx P."/>
            <person name="Pepin K.H."/>
            <person name="Johnson M."/>
            <person name="Bhonagiri V."/>
            <person name="Nash W.E."/>
            <person name="Mardis E.R."/>
            <person name="Wilson R.K."/>
        </authorList>
    </citation>
    <scope>NUCLEOTIDE SEQUENCE [LARGE SCALE GENOMIC DNA]</scope>
    <source>
        <strain evidence="1 2">DSM 3353</strain>
    </source>
</reference>
<dbReference type="Proteomes" id="UP000003174">
    <property type="component" value="Unassembled WGS sequence"/>
</dbReference>
<sequence length="46" mass="5577">MYILLYSKQEKVISEKLAFKKRLLFSCEVEIYDILQSYTQRKGMKI</sequence>
<proteinExistence type="predicted"/>
<gene>
    <name evidence="1" type="ORF">EUBHAL_03039</name>
</gene>
<reference evidence="1 2" key="2">
    <citation type="submission" date="2009-02" db="EMBL/GenBank/DDBJ databases">
        <title>Draft genome sequence of Eubacterium hallii (DSM 3353).</title>
        <authorList>
            <person name="Sudarsanam P."/>
            <person name="Ley R."/>
            <person name="Guruge J."/>
            <person name="Turnbaugh P.J."/>
            <person name="Mahowald M."/>
            <person name="Liep D."/>
            <person name="Gordon J."/>
        </authorList>
    </citation>
    <scope>NUCLEOTIDE SEQUENCE [LARGE SCALE GENOMIC DNA]</scope>
    <source>
        <strain evidence="1 2">DSM 3353</strain>
    </source>
</reference>
<name>C0F028_9FIRM</name>
<evidence type="ECO:0000313" key="1">
    <source>
        <dbReference type="EMBL" id="EEG35126.1"/>
    </source>
</evidence>